<dbReference type="OrthoDB" id="5195477at2"/>
<proteinExistence type="predicted"/>
<feature type="transmembrane region" description="Helical" evidence="1">
    <location>
        <begin position="118"/>
        <end position="139"/>
    </location>
</feature>
<accession>A0A2Z2K6G4</accession>
<dbReference type="AlphaFoldDB" id="A0A2Z2K6G4"/>
<keyword evidence="1" id="KW-0812">Transmembrane</keyword>
<feature type="transmembrane region" description="Helical" evidence="1">
    <location>
        <begin position="59"/>
        <end position="81"/>
    </location>
</feature>
<dbReference type="Proteomes" id="UP000249890">
    <property type="component" value="Chromosome"/>
</dbReference>
<dbReference type="InterPro" id="IPR025671">
    <property type="entry name" value="HXXEE"/>
</dbReference>
<evidence type="ECO:0000313" key="2">
    <source>
        <dbReference type="EMBL" id="ASA20414.1"/>
    </source>
</evidence>
<gene>
    <name evidence="2" type="ORF">B9T62_06115</name>
</gene>
<feature type="transmembrane region" description="Helical" evidence="1">
    <location>
        <begin position="151"/>
        <end position="171"/>
    </location>
</feature>
<dbReference type="EMBL" id="CP021780">
    <property type="protein sequence ID" value="ASA20414.1"/>
    <property type="molecule type" value="Genomic_DNA"/>
</dbReference>
<evidence type="ECO:0000256" key="1">
    <source>
        <dbReference type="SAM" id="Phobius"/>
    </source>
</evidence>
<dbReference type="KEGG" id="pdh:B9T62_06115"/>
<keyword evidence="3" id="KW-1185">Reference proteome</keyword>
<dbReference type="RefSeq" id="WP_087914434.1">
    <property type="nucleotide sequence ID" value="NZ_CP021780.1"/>
</dbReference>
<sequence>MLSYIDGLVRLEALIWLLPVAFFIHDGEEIGTMERWLRKAKENPRITFENRLLNPDKNITIQFTVAVLLLGLVLTVVAALTAERFQTDGQLNLLFIGIVAVMLGDGVKHLGISLALRSYSAGVATALFIEIPYGAYALYRFWDAGLAGPVTILKSTALVLPLVLSLVWLGLTLGSRITPYRRHA</sequence>
<name>A0A2Z2K6G4_9BACL</name>
<protein>
    <recommendedName>
        <fullName evidence="4">HXXEE domain-containing protein</fullName>
    </recommendedName>
</protein>
<organism evidence="2 3">
    <name type="scientific">Paenibacillus donghaensis</name>
    <dbReference type="NCBI Taxonomy" id="414771"/>
    <lineage>
        <taxon>Bacteria</taxon>
        <taxon>Bacillati</taxon>
        <taxon>Bacillota</taxon>
        <taxon>Bacilli</taxon>
        <taxon>Bacillales</taxon>
        <taxon>Paenibacillaceae</taxon>
        <taxon>Paenibacillus</taxon>
    </lineage>
</organism>
<evidence type="ECO:0000313" key="3">
    <source>
        <dbReference type="Proteomes" id="UP000249890"/>
    </source>
</evidence>
<dbReference type="Pfam" id="PF13787">
    <property type="entry name" value="HXXEE"/>
    <property type="match status" value="1"/>
</dbReference>
<keyword evidence="1" id="KW-0472">Membrane</keyword>
<keyword evidence="1" id="KW-1133">Transmembrane helix</keyword>
<evidence type="ECO:0008006" key="4">
    <source>
        <dbReference type="Google" id="ProtNLM"/>
    </source>
</evidence>
<feature type="transmembrane region" description="Helical" evidence="1">
    <location>
        <begin position="93"/>
        <end position="112"/>
    </location>
</feature>
<reference evidence="2 3" key="1">
    <citation type="submission" date="2017-06" db="EMBL/GenBank/DDBJ databases">
        <title>Complete genome sequence of Paenibacillus donghaensis KCTC 13049T isolated from East Sea sediment, South Korea.</title>
        <authorList>
            <person name="Jung B.K."/>
            <person name="Hong S.-J."/>
            <person name="Shin J.-H."/>
        </authorList>
    </citation>
    <scope>NUCLEOTIDE SEQUENCE [LARGE SCALE GENOMIC DNA]</scope>
    <source>
        <strain evidence="2 3">KCTC 13049</strain>
    </source>
</reference>